<dbReference type="Pfam" id="PF04082">
    <property type="entry name" value="Fungal_trans"/>
    <property type="match status" value="1"/>
</dbReference>
<dbReference type="SMART" id="SM00906">
    <property type="entry name" value="Fungal_trans"/>
    <property type="match status" value="1"/>
</dbReference>
<feature type="compositionally biased region" description="Polar residues" evidence="6">
    <location>
        <begin position="536"/>
        <end position="552"/>
    </location>
</feature>
<feature type="compositionally biased region" description="Low complexity" evidence="6">
    <location>
        <begin position="40"/>
        <end position="51"/>
    </location>
</feature>
<comment type="caution">
    <text evidence="8">The sequence shown here is derived from an EMBL/GenBank/DDBJ whole genome shotgun (WGS) entry which is preliminary data.</text>
</comment>
<proteinExistence type="predicted"/>
<dbReference type="InParanoid" id="A0A507BLH6"/>
<feature type="compositionally biased region" description="Polar residues" evidence="6">
    <location>
        <begin position="59"/>
        <end position="68"/>
    </location>
</feature>
<evidence type="ECO:0000256" key="1">
    <source>
        <dbReference type="ARBA" id="ARBA00004123"/>
    </source>
</evidence>
<comment type="subcellular location">
    <subcellularLocation>
        <location evidence="1">Nucleus</location>
    </subcellularLocation>
</comment>
<feature type="region of interest" description="Disordered" evidence="6">
    <location>
        <begin position="40"/>
        <end position="68"/>
    </location>
</feature>
<dbReference type="CDD" id="cd12148">
    <property type="entry name" value="fungal_TF_MHR"/>
    <property type="match status" value="1"/>
</dbReference>
<organism evidence="8 9">
    <name type="scientific">Thyridium curvatum</name>
    <dbReference type="NCBI Taxonomy" id="1093900"/>
    <lineage>
        <taxon>Eukaryota</taxon>
        <taxon>Fungi</taxon>
        <taxon>Dikarya</taxon>
        <taxon>Ascomycota</taxon>
        <taxon>Pezizomycotina</taxon>
        <taxon>Sordariomycetes</taxon>
        <taxon>Sordariomycetidae</taxon>
        <taxon>Thyridiales</taxon>
        <taxon>Thyridiaceae</taxon>
        <taxon>Thyridium</taxon>
    </lineage>
</organism>
<feature type="region of interest" description="Disordered" evidence="6">
    <location>
        <begin position="536"/>
        <end position="561"/>
    </location>
</feature>
<keyword evidence="5" id="KW-0539">Nucleus</keyword>
<dbReference type="AlphaFoldDB" id="A0A507BLH6"/>
<dbReference type="OrthoDB" id="10261408at2759"/>
<evidence type="ECO:0000313" key="8">
    <source>
        <dbReference type="EMBL" id="TPX17540.1"/>
    </source>
</evidence>
<dbReference type="InterPro" id="IPR050815">
    <property type="entry name" value="TF_fung"/>
</dbReference>
<evidence type="ECO:0000256" key="4">
    <source>
        <dbReference type="ARBA" id="ARBA00023163"/>
    </source>
</evidence>
<evidence type="ECO:0000256" key="5">
    <source>
        <dbReference type="ARBA" id="ARBA00023242"/>
    </source>
</evidence>
<keyword evidence="4" id="KW-0804">Transcription</keyword>
<reference evidence="8 9" key="1">
    <citation type="submission" date="2019-06" db="EMBL/GenBank/DDBJ databases">
        <title>Draft genome sequence of the filamentous fungus Phialemoniopsis curvata isolated from diesel fuel.</title>
        <authorList>
            <person name="Varaljay V.A."/>
            <person name="Lyon W.J."/>
            <person name="Crouch A.L."/>
            <person name="Drake C.E."/>
            <person name="Hollomon J.M."/>
            <person name="Nadeau L.J."/>
            <person name="Nunn H.S."/>
            <person name="Stevenson B.S."/>
            <person name="Bojanowski C.L."/>
            <person name="Crookes-Goodson W.J."/>
        </authorList>
    </citation>
    <scope>NUCLEOTIDE SEQUENCE [LARGE SCALE GENOMIC DNA]</scope>
    <source>
        <strain evidence="8 9">D216</strain>
    </source>
</reference>
<dbReference type="InterPro" id="IPR007219">
    <property type="entry name" value="XnlR_reg_dom"/>
</dbReference>
<protein>
    <recommendedName>
        <fullName evidence="7">Xylanolytic transcriptional activator regulatory domain-containing protein</fullName>
    </recommendedName>
</protein>
<dbReference type="Proteomes" id="UP000319257">
    <property type="component" value="Unassembled WGS sequence"/>
</dbReference>
<accession>A0A507BLH6</accession>
<dbReference type="GO" id="GO:0003677">
    <property type="term" value="F:DNA binding"/>
    <property type="evidence" value="ECO:0007669"/>
    <property type="project" value="InterPro"/>
</dbReference>
<evidence type="ECO:0000259" key="7">
    <source>
        <dbReference type="SMART" id="SM00906"/>
    </source>
</evidence>
<name>A0A507BLH6_9PEZI</name>
<dbReference type="GO" id="GO:0006351">
    <property type="term" value="P:DNA-templated transcription"/>
    <property type="evidence" value="ECO:0007669"/>
    <property type="project" value="InterPro"/>
</dbReference>
<keyword evidence="9" id="KW-1185">Reference proteome</keyword>
<dbReference type="GO" id="GO:0008270">
    <property type="term" value="F:zinc ion binding"/>
    <property type="evidence" value="ECO:0007669"/>
    <property type="project" value="InterPro"/>
</dbReference>
<keyword evidence="2" id="KW-0479">Metal-binding</keyword>
<dbReference type="GO" id="GO:0005634">
    <property type="term" value="C:nucleus"/>
    <property type="evidence" value="ECO:0007669"/>
    <property type="project" value="UniProtKB-SubCell"/>
</dbReference>
<dbReference type="RefSeq" id="XP_030999251.1">
    <property type="nucleotide sequence ID" value="XM_031137455.1"/>
</dbReference>
<dbReference type="STRING" id="1093900.A0A507BLH6"/>
<gene>
    <name evidence="8" type="ORF">E0L32_003183</name>
</gene>
<dbReference type="GeneID" id="41970630"/>
<evidence type="ECO:0000256" key="2">
    <source>
        <dbReference type="ARBA" id="ARBA00022723"/>
    </source>
</evidence>
<evidence type="ECO:0000256" key="6">
    <source>
        <dbReference type="SAM" id="MobiDB-lite"/>
    </source>
</evidence>
<evidence type="ECO:0000256" key="3">
    <source>
        <dbReference type="ARBA" id="ARBA00023015"/>
    </source>
</evidence>
<feature type="domain" description="Xylanolytic transcriptional activator regulatory" evidence="7">
    <location>
        <begin position="189"/>
        <end position="261"/>
    </location>
</feature>
<keyword evidence="3" id="KW-0805">Transcription regulation</keyword>
<dbReference type="EMBL" id="SKBQ01000013">
    <property type="protein sequence ID" value="TPX17540.1"/>
    <property type="molecule type" value="Genomic_DNA"/>
</dbReference>
<dbReference type="PANTHER" id="PTHR47338:SF25">
    <property type="entry name" value="TRANSCRIPTION FACTOR"/>
    <property type="match status" value="1"/>
</dbReference>
<sequence length="622" mass="68275">MASGEAEAIRTRRAYRVRRTPQACNTWNVVCVWDDGDKPTPVSTPSPTVSTRNRVSIPPSVTSRSDHSPSVSALIELPESGLAKACIRIFVERHLATDFCSFLYPAQLYSHYTESPFLAFAIVALCSRYLENDELASLPYGSPGEACAHSASIARSLAKETSDQPSVPNIQANLVLALSELLADVGSGHWMYAGTAIRMAQIMRLNKEYHQGHSLEQREVRRRTFWACLLFDRLLAFLLTKPQTLSITNIDIALPATDISLAYQEATHGLTLNHLATFSQRPSEIGLAAFFIKTVVLWSDIADIKICPGRFTDSLPPTDPNSRFARDHEAMRSWVASLPPVLQWNSQTSQIHSSMGQGRLFVAMHLLMKSALCIAHQAYLPQTDGSSVLLDIVDSAGWSLLHREPQLISTAVSAALDIGAIVTSLLDEGDEDRTALLQSAWVASSLLSAVNTLLWLKFADDITPITDPEARSRAETYFKTFLNLFDSWRAQIPAAKIWIITLKELEATYTDAYLGQADEGDFNEVDEAVDGASSQWLPNGLSDQSSESQPNSGYRPKPGDGAPAVNDLSLVSLHDSLRLNVLDETTTATRLKRRRTVWLELASSCPTLLTVPDGASGFDIGM</sequence>
<dbReference type="PANTHER" id="PTHR47338">
    <property type="entry name" value="ZN(II)2CYS6 TRANSCRIPTION FACTOR (EUROFUNG)-RELATED"/>
    <property type="match status" value="1"/>
</dbReference>
<evidence type="ECO:0000313" key="9">
    <source>
        <dbReference type="Proteomes" id="UP000319257"/>
    </source>
</evidence>
<dbReference type="GO" id="GO:0000981">
    <property type="term" value="F:DNA-binding transcription factor activity, RNA polymerase II-specific"/>
    <property type="evidence" value="ECO:0007669"/>
    <property type="project" value="InterPro"/>
</dbReference>